<reference evidence="1 2" key="1">
    <citation type="submission" date="2013-09" db="EMBL/GenBank/DDBJ databases">
        <title>Corchorus capsularis genome sequencing.</title>
        <authorList>
            <person name="Alam M."/>
            <person name="Haque M.S."/>
            <person name="Islam M.S."/>
            <person name="Emdad E.M."/>
            <person name="Islam M.M."/>
            <person name="Ahmed B."/>
            <person name="Halim A."/>
            <person name="Hossen Q.M.M."/>
            <person name="Hossain M.Z."/>
            <person name="Ahmed R."/>
            <person name="Khan M.M."/>
            <person name="Islam R."/>
            <person name="Rashid M.M."/>
            <person name="Khan S.A."/>
            <person name="Rahman M.S."/>
            <person name="Alam M."/>
        </authorList>
    </citation>
    <scope>NUCLEOTIDE SEQUENCE [LARGE SCALE GENOMIC DNA]</scope>
    <source>
        <strain evidence="2">cv. CVL-1</strain>
        <tissue evidence="1">Whole seedling</tissue>
    </source>
</reference>
<dbReference type="AlphaFoldDB" id="A0A1R3H661"/>
<sequence length="44" mass="4947">MAAECKDLFLRSEISVFFQALKKLNYVNFGLTSIGLALVTRQLP</sequence>
<protein>
    <submittedName>
        <fullName evidence="1">Uncharacterized protein</fullName>
    </submittedName>
</protein>
<evidence type="ECO:0000313" key="1">
    <source>
        <dbReference type="EMBL" id="OMO65824.1"/>
    </source>
</evidence>
<dbReference type="EMBL" id="AWWV01012596">
    <property type="protein sequence ID" value="OMO65824.1"/>
    <property type="molecule type" value="Genomic_DNA"/>
</dbReference>
<organism evidence="1 2">
    <name type="scientific">Corchorus capsularis</name>
    <name type="common">Jute</name>
    <dbReference type="NCBI Taxonomy" id="210143"/>
    <lineage>
        <taxon>Eukaryota</taxon>
        <taxon>Viridiplantae</taxon>
        <taxon>Streptophyta</taxon>
        <taxon>Embryophyta</taxon>
        <taxon>Tracheophyta</taxon>
        <taxon>Spermatophyta</taxon>
        <taxon>Magnoliopsida</taxon>
        <taxon>eudicotyledons</taxon>
        <taxon>Gunneridae</taxon>
        <taxon>Pentapetalae</taxon>
        <taxon>rosids</taxon>
        <taxon>malvids</taxon>
        <taxon>Malvales</taxon>
        <taxon>Malvaceae</taxon>
        <taxon>Grewioideae</taxon>
        <taxon>Apeibeae</taxon>
        <taxon>Corchorus</taxon>
    </lineage>
</organism>
<name>A0A1R3H661_COCAP</name>
<gene>
    <name evidence="1" type="ORF">CCACVL1_21381</name>
</gene>
<comment type="caution">
    <text evidence="1">The sequence shown here is derived from an EMBL/GenBank/DDBJ whole genome shotgun (WGS) entry which is preliminary data.</text>
</comment>
<dbReference type="Proteomes" id="UP000188268">
    <property type="component" value="Unassembled WGS sequence"/>
</dbReference>
<dbReference type="Gramene" id="OMO65824">
    <property type="protein sequence ID" value="OMO65824"/>
    <property type="gene ID" value="CCACVL1_21381"/>
</dbReference>
<evidence type="ECO:0000313" key="2">
    <source>
        <dbReference type="Proteomes" id="UP000188268"/>
    </source>
</evidence>
<accession>A0A1R3H661</accession>
<keyword evidence="2" id="KW-1185">Reference proteome</keyword>
<proteinExistence type="predicted"/>